<proteinExistence type="predicted"/>
<keyword evidence="2" id="KW-1185">Reference proteome</keyword>
<accession>A0A5A7PRX5</accession>
<evidence type="ECO:0000313" key="1">
    <source>
        <dbReference type="EMBL" id="GER35549.1"/>
    </source>
</evidence>
<dbReference type="Proteomes" id="UP000325081">
    <property type="component" value="Unassembled WGS sequence"/>
</dbReference>
<dbReference type="OrthoDB" id="1745233at2759"/>
<reference evidence="2" key="1">
    <citation type="journal article" date="2019" name="Curr. Biol.">
        <title>Genome Sequence of Striga asiatica Provides Insight into the Evolution of Plant Parasitism.</title>
        <authorList>
            <person name="Yoshida S."/>
            <person name="Kim S."/>
            <person name="Wafula E.K."/>
            <person name="Tanskanen J."/>
            <person name="Kim Y.M."/>
            <person name="Honaas L."/>
            <person name="Yang Z."/>
            <person name="Spallek T."/>
            <person name="Conn C.E."/>
            <person name="Ichihashi Y."/>
            <person name="Cheong K."/>
            <person name="Cui S."/>
            <person name="Der J.P."/>
            <person name="Gundlach H."/>
            <person name="Jiao Y."/>
            <person name="Hori C."/>
            <person name="Ishida J.K."/>
            <person name="Kasahara H."/>
            <person name="Kiba T."/>
            <person name="Kim M.S."/>
            <person name="Koo N."/>
            <person name="Laohavisit A."/>
            <person name="Lee Y.H."/>
            <person name="Lumba S."/>
            <person name="McCourt P."/>
            <person name="Mortimer J.C."/>
            <person name="Mutuku J.M."/>
            <person name="Nomura T."/>
            <person name="Sasaki-Sekimoto Y."/>
            <person name="Seto Y."/>
            <person name="Wang Y."/>
            <person name="Wakatake T."/>
            <person name="Sakakibara H."/>
            <person name="Demura T."/>
            <person name="Yamaguchi S."/>
            <person name="Yoneyama K."/>
            <person name="Manabe R.I."/>
            <person name="Nelson D.C."/>
            <person name="Schulman A.H."/>
            <person name="Timko M.P."/>
            <person name="dePamphilis C.W."/>
            <person name="Choi D."/>
            <person name="Shirasu K."/>
        </authorList>
    </citation>
    <scope>NUCLEOTIDE SEQUENCE [LARGE SCALE GENOMIC DNA]</scope>
    <source>
        <strain evidence="2">cv. UVA1</strain>
    </source>
</reference>
<comment type="caution">
    <text evidence="1">The sequence shown here is derived from an EMBL/GenBank/DDBJ whole genome shotgun (WGS) entry which is preliminary data.</text>
</comment>
<dbReference type="AlphaFoldDB" id="A0A5A7PRX5"/>
<organism evidence="1 2">
    <name type="scientific">Striga asiatica</name>
    <name type="common">Asiatic witchweed</name>
    <name type="synonym">Buchnera asiatica</name>
    <dbReference type="NCBI Taxonomy" id="4170"/>
    <lineage>
        <taxon>Eukaryota</taxon>
        <taxon>Viridiplantae</taxon>
        <taxon>Streptophyta</taxon>
        <taxon>Embryophyta</taxon>
        <taxon>Tracheophyta</taxon>
        <taxon>Spermatophyta</taxon>
        <taxon>Magnoliopsida</taxon>
        <taxon>eudicotyledons</taxon>
        <taxon>Gunneridae</taxon>
        <taxon>Pentapetalae</taxon>
        <taxon>asterids</taxon>
        <taxon>lamiids</taxon>
        <taxon>Lamiales</taxon>
        <taxon>Orobanchaceae</taxon>
        <taxon>Buchnereae</taxon>
        <taxon>Striga</taxon>
    </lineage>
</organism>
<evidence type="ECO:0000313" key="2">
    <source>
        <dbReference type="Proteomes" id="UP000325081"/>
    </source>
</evidence>
<dbReference type="EMBL" id="BKCP01004973">
    <property type="protein sequence ID" value="GER35549.1"/>
    <property type="molecule type" value="Genomic_DNA"/>
</dbReference>
<protein>
    <submittedName>
        <fullName evidence="1">4-hydroxy-3-methylbut-2-en-1-yl diphosphatesynthase</fullName>
    </submittedName>
</protein>
<name>A0A5A7PRX5_STRAF</name>
<sequence>NGLGDTIRVSLTEPLEEQIDPCRTNRNGIVLENLVPLKSDAASGSKVFVEAAVSEMDSPASILELLSLHHQHTVFLIVKKAWRKESLDTNGVKGSDLDSNANLKSKFKMKDIVNALNKLKLNPLAKVFFLSSYYYGQMDTYSVVFSNKSLGNNGFANNWRSVIA</sequence>
<feature type="non-terminal residue" evidence="1">
    <location>
        <position position="1"/>
    </location>
</feature>
<gene>
    <name evidence="1" type="ORF">STAS_11838</name>
</gene>